<dbReference type="PANTHER" id="PTHR10024">
    <property type="entry name" value="SYNAPTOTAGMIN"/>
    <property type="match status" value="1"/>
</dbReference>
<evidence type="ECO:0000313" key="3">
    <source>
        <dbReference type="EMBL" id="JAS16567.1"/>
    </source>
</evidence>
<dbReference type="SMART" id="SM00239">
    <property type="entry name" value="C2"/>
    <property type="match status" value="2"/>
</dbReference>
<dbReference type="GO" id="GO:0001786">
    <property type="term" value="F:phosphatidylserine binding"/>
    <property type="evidence" value="ECO:0007669"/>
    <property type="project" value="TreeGrafter"/>
</dbReference>
<dbReference type="PROSITE" id="PS50004">
    <property type="entry name" value="C2"/>
    <property type="match status" value="2"/>
</dbReference>
<dbReference type="InterPro" id="IPR035892">
    <property type="entry name" value="C2_domain_sf"/>
</dbReference>
<dbReference type="GO" id="GO:0005544">
    <property type="term" value="F:calcium-dependent phospholipid binding"/>
    <property type="evidence" value="ECO:0007669"/>
    <property type="project" value="TreeGrafter"/>
</dbReference>
<dbReference type="FunFam" id="2.60.40.150:FF:000237">
    <property type="entry name" value="Synaptotagmin 15"/>
    <property type="match status" value="1"/>
</dbReference>
<keyword evidence="1" id="KW-0472">Membrane</keyword>
<dbReference type="Gene3D" id="2.60.40.150">
    <property type="entry name" value="C2 domain"/>
    <property type="match status" value="2"/>
</dbReference>
<dbReference type="Pfam" id="PF00168">
    <property type="entry name" value="C2"/>
    <property type="match status" value="2"/>
</dbReference>
<dbReference type="InterPro" id="IPR000008">
    <property type="entry name" value="C2_dom"/>
</dbReference>
<feature type="domain" description="C2" evidence="2">
    <location>
        <begin position="169"/>
        <end position="290"/>
    </location>
</feature>
<dbReference type="PANTHER" id="PTHR10024:SF234">
    <property type="entry name" value="SYNAPTOTAGMIN-15-RELATED"/>
    <property type="match status" value="1"/>
</dbReference>
<dbReference type="GO" id="GO:0070382">
    <property type="term" value="C:exocytic vesicle"/>
    <property type="evidence" value="ECO:0007669"/>
    <property type="project" value="TreeGrafter"/>
</dbReference>
<feature type="domain" description="C2" evidence="2">
    <location>
        <begin position="306"/>
        <end position="426"/>
    </location>
</feature>
<dbReference type="GO" id="GO:0005509">
    <property type="term" value="F:calcium ion binding"/>
    <property type="evidence" value="ECO:0007669"/>
    <property type="project" value="TreeGrafter"/>
</dbReference>
<accession>A0A1B6CT46</accession>
<name>A0A1B6CT46_9HEMI</name>
<keyword evidence="1" id="KW-0812">Transmembrane</keyword>
<sequence>MEMNYVETTLLDIESTTQSAVFDSESHVVKPKLSSPRDFVVLAVGVVSTIVLLLAVGCYSFFKKRKNPESDSLGPSIVVYPSYQGTAPQFFSKDIAFSLPQLRHSESLDDLVTEPNPVEEPESDVPSFVHRSYPHRSNSFSSYGLGAIDPALYQGTLNFEEDAEFPEDHLGRIWFSVRYEAASEKLLVSLMKVKNLPSRTVGTANNCDPVVRLWITPNGRRYQQSRQKKKTCNPYFDETFIFQVAQRELPDHYLKMSVTDTGRTRRRNAIGHISFPLRDLTNETTANQLTLHKMDLEKEVAESVSDLGELQVSLLYNENINRLTVSVMEARRLKFPDDRYDSYVRVTLNQQYRTVKVKRTTTTRGNSSPTYSQGFNFNIPVANIEVSSIVLQVYQAGANYGKDKLLGKCVLGSYMFARGKTLTHWNTAFANPMEKIQQWHDLCI</sequence>
<dbReference type="SUPFAM" id="SSF49562">
    <property type="entry name" value="C2 domain (Calcium/lipid-binding domain, CaLB)"/>
    <property type="match status" value="2"/>
</dbReference>
<dbReference type="GO" id="GO:0000149">
    <property type="term" value="F:SNARE binding"/>
    <property type="evidence" value="ECO:0007669"/>
    <property type="project" value="TreeGrafter"/>
</dbReference>
<evidence type="ECO:0000259" key="2">
    <source>
        <dbReference type="PROSITE" id="PS50004"/>
    </source>
</evidence>
<feature type="transmembrane region" description="Helical" evidence="1">
    <location>
        <begin position="39"/>
        <end position="62"/>
    </location>
</feature>
<reference evidence="3" key="1">
    <citation type="submission" date="2015-12" db="EMBL/GenBank/DDBJ databases">
        <title>De novo transcriptome assembly of four potential Pierce s Disease insect vectors from Arizona vineyards.</title>
        <authorList>
            <person name="Tassone E.E."/>
        </authorList>
    </citation>
    <scope>NUCLEOTIDE SEQUENCE</scope>
</reference>
<dbReference type="GO" id="GO:0030276">
    <property type="term" value="F:clathrin binding"/>
    <property type="evidence" value="ECO:0007669"/>
    <property type="project" value="TreeGrafter"/>
</dbReference>
<gene>
    <name evidence="3" type="ORF">g.1708</name>
</gene>
<dbReference type="GO" id="GO:0005886">
    <property type="term" value="C:plasma membrane"/>
    <property type="evidence" value="ECO:0007669"/>
    <property type="project" value="TreeGrafter"/>
</dbReference>
<dbReference type="EMBL" id="GEDC01020731">
    <property type="protein sequence ID" value="JAS16567.1"/>
    <property type="molecule type" value="Transcribed_RNA"/>
</dbReference>
<dbReference type="GO" id="GO:0017156">
    <property type="term" value="P:calcium-ion regulated exocytosis"/>
    <property type="evidence" value="ECO:0007669"/>
    <property type="project" value="TreeGrafter"/>
</dbReference>
<evidence type="ECO:0000256" key="1">
    <source>
        <dbReference type="SAM" id="Phobius"/>
    </source>
</evidence>
<keyword evidence="1" id="KW-1133">Transmembrane helix</keyword>
<organism evidence="3">
    <name type="scientific">Clastoptera arizonana</name>
    <name type="common">Arizona spittle bug</name>
    <dbReference type="NCBI Taxonomy" id="38151"/>
    <lineage>
        <taxon>Eukaryota</taxon>
        <taxon>Metazoa</taxon>
        <taxon>Ecdysozoa</taxon>
        <taxon>Arthropoda</taxon>
        <taxon>Hexapoda</taxon>
        <taxon>Insecta</taxon>
        <taxon>Pterygota</taxon>
        <taxon>Neoptera</taxon>
        <taxon>Paraneoptera</taxon>
        <taxon>Hemiptera</taxon>
        <taxon>Auchenorrhyncha</taxon>
        <taxon>Cercopoidea</taxon>
        <taxon>Clastopteridae</taxon>
        <taxon>Clastoptera</taxon>
    </lineage>
</organism>
<dbReference type="AlphaFoldDB" id="A0A1B6CT46"/>
<proteinExistence type="predicted"/>
<protein>
    <recommendedName>
        <fullName evidence="2">C2 domain-containing protein</fullName>
    </recommendedName>
</protein>